<accession>S7RDM1</accession>
<evidence type="ECO:0000259" key="1">
    <source>
        <dbReference type="Pfam" id="PF20149"/>
    </source>
</evidence>
<evidence type="ECO:0000313" key="3">
    <source>
        <dbReference type="Proteomes" id="UP000030669"/>
    </source>
</evidence>
<sequence>MHPIIQSVINETWYANRTDEGIMYAEYFESMVTMERRGECARKGILLMTIALVLTAVQCALDEWITGQRTDIQFTESAYAQKFDAQLTALETFDFKTKDLDLVARIRVNLLKCARSCAKVPETNEGDARLLVNDDYTAARREWELQGVEYDSE</sequence>
<organism evidence="2 3">
    <name type="scientific">Gloeophyllum trabeum (strain ATCC 11539 / FP-39264 / Madison 617)</name>
    <name type="common">Brown rot fungus</name>
    <dbReference type="NCBI Taxonomy" id="670483"/>
    <lineage>
        <taxon>Eukaryota</taxon>
        <taxon>Fungi</taxon>
        <taxon>Dikarya</taxon>
        <taxon>Basidiomycota</taxon>
        <taxon>Agaricomycotina</taxon>
        <taxon>Agaricomycetes</taxon>
        <taxon>Gloeophyllales</taxon>
        <taxon>Gloeophyllaceae</taxon>
        <taxon>Gloeophyllum</taxon>
    </lineage>
</organism>
<dbReference type="InterPro" id="IPR045341">
    <property type="entry name" value="DUF6532"/>
</dbReference>
<dbReference type="EMBL" id="KB469308">
    <property type="protein sequence ID" value="EPQ52320.1"/>
    <property type="molecule type" value="Genomic_DNA"/>
</dbReference>
<dbReference type="GeneID" id="19306494"/>
<keyword evidence="3" id="KW-1185">Reference proteome</keyword>
<gene>
    <name evidence="2" type="ORF">GLOTRDRAFT_47242</name>
</gene>
<dbReference type="RefSeq" id="XP_007869163.1">
    <property type="nucleotide sequence ID" value="XM_007870972.1"/>
</dbReference>
<dbReference type="Pfam" id="PF20149">
    <property type="entry name" value="DUF6532"/>
    <property type="match status" value="1"/>
</dbReference>
<name>S7RDM1_GLOTA</name>
<dbReference type="OMA" id="EWESMVF"/>
<evidence type="ECO:0000313" key="2">
    <source>
        <dbReference type="EMBL" id="EPQ52320.1"/>
    </source>
</evidence>
<feature type="domain" description="DUF6532" evidence="1">
    <location>
        <begin position="2"/>
        <end position="93"/>
    </location>
</feature>
<protein>
    <recommendedName>
        <fullName evidence="1">DUF6532 domain-containing protein</fullName>
    </recommendedName>
</protein>
<proteinExistence type="predicted"/>
<dbReference type="KEGG" id="gtr:GLOTRDRAFT_47242"/>
<reference evidence="2 3" key="1">
    <citation type="journal article" date="2012" name="Science">
        <title>The Paleozoic origin of enzymatic lignin decomposition reconstructed from 31 fungal genomes.</title>
        <authorList>
            <person name="Floudas D."/>
            <person name="Binder M."/>
            <person name="Riley R."/>
            <person name="Barry K."/>
            <person name="Blanchette R.A."/>
            <person name="Henrissat B."/>
            <person name="Martinez A.T."/>
            <person name="Otillar R."/>
            <person name="Spatafora J.W."/>
            <person name="Yadav J.S."/>
            <person name="Aerts A."/>
            <person name="Benoit I."/>
            <person name="Boyd A."/>
            <person name="Carlson A."/>
            <person name="Copeland A."/>
            <person name="Coutinho P.M."/>
            <person name="de Vries R.P."/>
            <person name="Ferreira P."/>
            <person name="Findley K."/>
            <person name="Foster B."/>
            <person name="Gaskell J."/>
            <person name="Glotzer D."/>
            <person name="Gorecki P."/>
            <person name="Heitman J."/>
            <person name="Hesse C."/>
            <person name="Hori C."/>
            <person name="Igarashi K."/>
            <person name="Jurgens J.A."/>
            <person name="Kallen N."/>
            <person name="Kersten P."/>
            <person name="Kohler A."/>
            <person name="Kuees U."/>
            <person name="Kumar T.K.A."/>
            <person name="Kuo A."/>
            <person name="LaButti K."/>
            <person name="Larrondo L.F."/>
            <person name="Lindquist E."/>
            <person name="Ling A."/>
            <person name="Lombard V."/>
            <person name="Lucas S."/>
            <person name="Lundell T."/>
            <person name="Martin R."/>
            <person name="McLaughlin D.J."/>
            <person name="Morgenstern I."/>
            <person name="Morin E."/>
            <person name="Murat C."/>
            <person name="Nagy L.G."/>
            <person name="Nolan M."/>
            <person name="Ohm R.A."/>
            <person name="Patyshakuliyeva A."/>
            <person name="Rokas A."/>
            <person name="Ruiz-Duenas F.J."/>
            <person name="Sabat G."/>
            <person name="Salamov A."/>
            <person name="Samejima M."/>
            <person name="Schmutz J."/>
            <person name="Slot J.C."/>
            <person name="St John F."/>
            <person name="Stenlid J."/>
            <person name="Sun H."/>
            <person name="Sun S."/>
            <person name="Syed K."/>
            <person name="Tsang A."/>
            <person name="Wiebenga A."/>
            <person name="Young D."/>
            <person name="Pisabarro A."/>
            <person name="Eastwood D.C."/>
            <person name="Martin F."/>
            <person name="Cullen D."/>
            <person name="Grigoriev I.V."/>
            <person name="Hibbett D.S."/>
        </authorList>
    </citation>
    <scope>NUCLEOTIDE SEQUENCE [LARGE SCALE GENOMIC DNA]</scope>
    <source>
        <strain evidence="2 3">ATCC 11539</strain>
    </source>
</reference>
<dbReference type="OrthoDB" id="3268553at2759"/>
<dbReference type="AlphaFoldDB" id="S7RDM1"/>
<dbReference type="Proteomes" id="UP000030669">
    <property type="component" value="Unassembled WGS sequence"/>
</dbReference>
<dbReference type="HOGENOM" id="CLU_038181_2_0_1"/>